<accession>A0A7V4U0M5</accession>
<sequence length="142" mass="16236">MKKNIKIFEFPGNTGGFTLMELIVVIVIIGVALPAIIRLYSQMNIESVKSGVLDQMIIYAENKMEEITGLKEKTWNWYTNPNQFEVDEDLGDGFQRTVTVSTVSGWGSANLDAWEITVQITHPLYPDGYVLTTRFTKYYEER</sequence>
<name>A0A7V4U0M5_CALAY</name>
<evidence type="ECO:0000256" key="1">
    <source>
        <dbReference type="SAM" id="Phobius"/>
    </source>
</evidence>
<keyword evidence="1" id="KW-0472">Membrane</keyword>
<evidence type="ECO:0000313" key="2">
    <source>
        <dbReference type="EMBL" id="HGY55825.1"/>
    </source>
</evidence>
<dbReference type="EMBL" id="DRQG01000085">
    <property type="protein sequence ID" value="HGY55825.1"/>
    <property type="molecule type" value="Genomic_DNA"/>
</dbReference>
<dbReference type="AlphaFoldDB" id="A0A7V4U0M5"/>
<protein>
    <submittedName>
        <fullName evidence="2">Prepilin-type N-terminal cleavage/methylation domain-containing protein</fullName>
    </submittedName>
</protein>
<keyword evidence="1" id="KW-1133">Transmembrane helix</keyword>
<feature type="transmembrane region" description="Helical" evidence="1">
    <location>
        <begin position="20"/>
        <end position="40"/>
    </location>
</feature>
<dbReference type="Pfam" id="PF07963">
    <property type="entry name" value="N_methyl"/>
    <property type="match status" value="1"/>
</dbReference>
<gene>
    <name evidence="2" type="ORF">ENK44_08995</name>
</gene>
<comment type="caution">
    <text evidence="2">The sequence shown here is derived from an EMBL/GenBank/DDBJ whole genome shotgun (WGS) entry which is preliminary data.</text>
</comment>
<dbReference type="Gene3D" id="3.30.700.10">
    <property type="entry name" value="Glycoprotein, Type 4 Pilin"/>
    <property type="match status" value="1"/>
</dbReference>
<proteinExistence type="predicted"/>
<reference evidence="2" key="1">
    <citation type="journal article" date="2020" name="mSystems">
        <title>Genome- and Community-Level Interaction Insights into Carbon Utilization and Element Cycling Functions of Hydrothermarchaeota in Hydrothermal Sediment.</title>
        <authorList>
            <person name="Zhou Z."/>
            <person name="Liu Y."/>
            <person name="Xu W."/>
            <person name="Pan J."/>
            <person name="Luo Z.H."/>
            <person name="Li M."/>
        </authorList>
    </citation>
    <scope>NUCLEOTIDE SEQUENCE [LARGE SCALE GENOMIC DNA]</scope>
    <source>
        <strain evidence="2">HyVt-577</strain>
    </source>
</reference>
<organism evidence="2">
    <name type="scientific">Caldithrix abyssi</name>
    <dbReference type="NCBI Taxonomy" id="187145"/>
    <lineage>
        <taxon>Bacteria</taxon>
        <taxon>Pseudomonadati</taxon>
        <taxon>Calditrichota</taxon>
        <taxon>Calditrichia</taxon>
        <taxon>Calditrichales</taxon>
        <taxon>Calditrichaceae</taxon>
        <taxon>Caldithrix</taxon>
    </lineage>
</organism>
<dbReference type="NCBIfam" id="TIGR02532">
    <property type="entry name" value="IV_pilin_GFxxxE"/>
    <property type="match status" value="1"/>
</dbReference>
<dbReference type="SUPFAM" id="SSF54523">
    <property type="entry name" value="Pili subunits"/>
    <property type="match status" value="1"/>
</dbReference>
<dbReference type="InterPro" id="IPR045584">
    <property type="entry name" value="Pilin-like"/>
</dbReference>
<dbReference type="InterPro" id="IPR012902">
    <property type="entry name" value="N_methyl_site"/>
</dbReference>
<dbReference type="Proteomes" id="UP000885779">
    <property type="component" value="Unassembled WGS sequence"/>
</dbReference>
<keyword evidence="1" id="KW-0812">Transmembrane</keyword>